<organism evidence="1 2">
    <name type="scientific">Diversispora epigaea</name>
    <dbReference type="NCBI Taxonomy" id="1348612"/>
    <lineage>
        <taxon>Eukaryota</taxon>
        <taxon>Fungi</taxon>
        <taxon>Fungi incertae sedis</taxon>
        <taxon>Mucoromycota</taxon>
        <taxon>Glomeromycotina</taxon>
        <taxon>Glomeromycetes</taxon>
        <taxon>Diversisporales</taxon>
        <taxon>Diversisporaceae</taxon>
        <taxon>Diversispora</taxon>
    </lineage>
</organism>
<evidence type="ECO:0000313" key="1">
    <source>
        <dbReference type="EMBL" id="RHZ84720.1"/>
    </source>
</evidence>
<evidence type="ECO:0000313" key="2">
    <source>
        <dbReference type="Proteomes" id="UP000266861"/>
    </source>
</evidence>
<dbReference type="EMBL" id="PQFF01000074">
    <property type="protein sequence ID" value="RHZ84720.1"/>
    <property type="molecule type" value="Genomic_DNA"/>
</dbReference>
<name>A0A397JJN1_9GLOM</name>
<dbReference type="Proteomes" id="UP000266861">
    <property type="component" value="Unassembled WGS sequence"/>
</dbReference>
<keyword evidence="2" id="KW-1185">Reference proteome</keyword>
<dbReference type="OrthoDB" id="2442205at2759"/>
<comment type="caution">
    <text evidence="1">The sequence shown here is derived from an EMBL/GenBank/DDBJ whole genome shotgun (WGS) entry which is preliminary data.</text>
</comment>
<sequence length="93" mass="10996">MQKLETIFEADFAEITLKIITETKSEKNMENNEESQFLFFIRNAFPEVEYEWIGKNELNEQEKLLKKIRTVVPSVEDDTSKLREWIALPGDDL</sequence>
<accession>A0A397JJN1</accession>
<gene>
    <name evidence="1" type="ORF">Glove_78g170</name>
</gene>
<reference evidence="1 2" key="1">
    <citation type="submission" date="2018-08" db="EMBL/GenBank/DDBJ databases">
        <title>Genome and evolution of the arbuscular mycorrhizal fungus Diversispora epigaea (formerly Glomus versiforme) and its bacterial endosymbionts.</title>
        <authorList>
            <person name="Sun X."/>
            <person name="Fei Z."/>
            <person name="Harrison M."/>
        </authorList>
    </citation>
    <scope>NUCLEOTIDE SEQUENCE [LARGE SCALE GENOMIC DNA]</scope>
    <source>
        <strain evidence="1 2">IT104</strain>
    </source>
</reference>
<protein>
    <submittedName>
        <fullName evidence="1">Uncharacterized protein</fullName>
    </submittedName>
</protein>
<dbReference type="AlphaFoldDB" id="A0A397JJN1"/>
<proteinExistence type="predicted"/>